<feature type="transmembrane region" description="Helical" evidence="9">
    <location>
        <begin position="36"/>
        <end position="56"/>
    </location>
</feature>
<evidence type="ECO:0000256" key="6">
    <source>
        <dbReference type="ARBA" id="ARBA00023136"/>
    </source>
</evidence>
<feature type="transmembrane region" description="Helical" evidence="9">
    <location>
        <begin position="176"/>
        <end position="195"/>
    </location>
</feature>
<evidence type="ECO:0000313" key="12">
    <source>
        <dbReference type="Proteomes" id="UP000051330"/>
    </source>
</evidence>
<feature type="transmembrane region" description="Helical" evidence="9">
    <location>
        <begin position="301"/>
        <end position="323"/>
    </location>
</feature>
<keyword evidence="3 11" id="KW-0808">Transferase</keyword>
<feature type="compositionally biased region" description="Basic and acidic residues" evidence="8">
    <location>
        <begin position="470"/>
        <end position="481"/>
    </location>
</feature>
<dbReference type="GO" id="GO:0009103">
    <property type="term" value="P:lipopolysaccharide biosynthetic process"/>
    <property type="evidence" value="ECO:0007669"/>
    <property type="project" value="TreeGrafter"/>
</dbReference>
<dbReference type="PATRIC" id="fig|1423792.3.peg.1341"/>
<keyword evidence="12" id="KW-1185">Reference proteome</keyword>
<keyword evidence="2" id="KW-1003">Cell membrane</keyword>
<keyword evidence="4 9" id="KW-0812">Transmembrane</keyword>
<evidence type="ECO:0000256" key="1">
    <source>
        <dbReference type="ARBA" id="ARBA00004651"/>
    </source>
</evidence>
<dbReference type="Proteomes" id="UP000051330">
    <property type="component" value="Unassembled WGS sequence"/>
</dbReference>
<evidence type="ECO:0000256" key="2">
    <source>
        <dbReference type="ARBA" id="ARBA00022475"/>
    </source>
</evidence>
<comment type="caution">
    <text evidence="11">The sequence shown here is derived from an EMBL/GenBank/DDBJ whole genome shotgun (WGS) entry which is preliminary data.</text>
</comment>
<evidence type="ECO:0000256" key="8">
    <source>
        <dbReference type="SAM" id="MobiDB-lite"/>
    </source>
</evidence>
<feature type="transmembrane region" description="Helical" evidence="9">
    <location>
        <begin position="152"/>
        <end position="169"/>
    </location>
</feature>
<feature type="transmembrane region" description="Helical" evidence="9">
    <location>
        <begin position="210"/>
        <end position="228"/>
    </location>
</feature>
<dbReference type="GO" id="GO:0005886">
    <property type="term" value="C:plasma membrane"/>
    <property type="evidence" value="ECO:0007669"/>
    <property type="project" value="UniProtKB-SubCell"/>
</dbReference>
<dbReference type="SUPFAM" id="SSF52266">
    <property type="entry name" value="SGNH hydrolase"/>
    <property type="match status" value="1"/>
</dbReference>
<dbReference type="PANTHER" id="PTHR23028:SF53">
    <property type="entry name" value="ACYL_TRANSF_3 DOMAIN-CONTAINING PROTEIN"/>
    <property type="match status" value="1"/>
</dbReference>
<feature type="domain" description="Acyltransferase 3" evidence="10">
    <location>
        <begin position="15"/>
        <end position="349"/>
    </location>
</feature>
<feature type="transmembrane region" description="Helical" evidence="9">
    <location>
        <begin position="240"/>
        <end position="258"/>
    </location>
</feature>
<feature type="region of interest" description="Disordered" evidence="8">
    <location>
        <begin position="446"/>
        <end position="481"/>
    </location>
</feature>
<comment type="subcellular location">
    <subcellularLocation>
        <location evidence="1">Cell membrane</location>
        <topology evidence="1">Multi-pass membrane protein</topology>
    </subcellularLocation>
</comment>
<dbReference type="GO" id="GO:0016747">
    <property type="term" value="F:acyltransferase activity, transferring groups other than amino-acyl groups"/>
    <property type="evidence" value="ECO:0007669"/>
    <property type="project" value="InterPro"/>
</dbReference>
<feature type="compositionally biased region" description="Low complexity" evidence="8">
    <location>
        <begin position="454"/>
        <end position="469"/>
    </location>
</feature>
<dbReference type="STRING" id="1423792.FD09_GL001322"/>
<dbReference type="InterPro" id="IPR036514">
    <property type="entry name" value="SGNH_hydro_sf"/>
</dbReference>
<feature type="transmembrane region" description="Helical" evidence="9">
    <location>
        <begin position="270"/>
        <end position="289"/>
    </location>
</feature>
<evidence type="ECO:0000256" key="9">
    <source>
        <dbReference type="SAM" id="Phobius"/>
    </source>
</evidence>
<evidence type="ECO:0000256" key="3">
    <source>
        <dbReference type="ARBA" id="ARBA00022679"/>
    </source>
</evidence>
<keyword evidence="5 9" id="KW-1133">Transmembrane helix</keyword>
<evidence type="ECO:0000313" key="11">
    <source>
        <dbReference type="EMBL" id="KRL14158.1"/>
    </source>
</evidence>
<dbReference type="Pfam" id="PF01757">
    <property type="entry name" value="Acyl_transf_3"/>
    <property type="match status" value="1"/>
</dbReference>
<name>A0A0R1N1N7_9LACO</name>
<feature type="transmembrane region" description="Helical" evidence="9">
    <location>
        <begin position="82"/>
        <end position="100"/>
    </location>
</feature>
<keyword evidence="6 9" id="KW-0472">Membrane</keyword>
<dbReference type="OrthoDB" id="9796461at2"/>
<feature type="transmembrane region" description="Helical" evidence="9">
    <location>
        <begin position="12"/>
        <end position="30"/>
    </location>
</feature>
<keyword evidence="7 11" id="KW-0012">Acyltransferase</keyword>
<accession>A0A0R1N1N7</accession>
<evidence type="ECO:0000256" key="4">
    <source>
        <dbReference type="ARBA" id="ARBA00022692"/>
    </source>
</evidence>
<dbReference type="InterPro" id="IPR050879">
    <property type="entry name" value="Acyltransferase_3"/>
</dbReference>
<reference evidence="11 12" key="1">
    <citation type="journal article" date="2015" name="Genome Announc.">
        <title>Expanding the biotechnology potential of lactobacilli through comparative genomics of 213 strains and associated genera.</title>
        <authorList>
            <person name="Sun Z."/>
            <person name="Harris H.M."/>
            <person name="McCann A."/>
            <person name="Guo C."/>
            <person name="Argimon S."/>
            <person name="Zhang W."/>
            <person name="Yang X."/>
            <person name="Jeffery I.B."/>
            <person name="Cooney J.C."/>
            <person name="Kagawa T.F."/>
            <person name="Liu W."/>
            <person name="Song Y."/>
            <person name="Salvetti E."/>
            <person name="Wrobel A."/>
            <person name="Rasinkangas P."/>
            <person name="Parkhill J."/>
            <person name="Rea M.C."/>
            <person name="O'Sullivan O."/>
            <person name="Ritari J."/>
            <person name="Douillard F.P."/>
            <person name="Paul Ross R."/>
            <person name="Yang R."/>
            <person name="Briner A.E."/>
            <person name="Felis G.E."/>
            <person name="de Vos W.M."/>
            <person name="Barrangou R."/>
            <person name="Klaenhammer T.R."/>
            <person name="Caufield P.W."/>
            <person name="Cui Y."/>
            <person name="Zhang H."/>
            <person name="O'Toole P.W."/>
        </authorList>
    </citation>
    <scope>NUCLEOTIDE SEQUENCE [LARGE SCALE GENOMIC DNA]</scope>
    <source>
        <strain evidence="11 12">DSM 12744</strain>
    </source>
</reference>
<evidence type="ECO:0000256" key="5">
    <source>
        <dbReference type="ARBA" id="ARBA00022989"/>
    </source>
</evidence>
<gene>
    <name evidence="11" type="ORF">FD09_GL001322</name>
</gene>
<dbReference type="Gene3D" id="3.40.50.1110">
    <property type="entry name" value="SGNH hydrolase"/>
    <property type="match status" value="1"/>
</dbReference>
<dbReference type="CDD" id="cd01840">
    <property type="entry name" value="SGNH_hydrolase_yrhL_like"/>
    <property type="match status" value="1"/>
</dbReference>
<evidence type="ECO:0000256" key="7">
    <source>
        <dbReference type="ARBA" id="ARBA00023315"/>
    </source>
</evidence>
<dbReference type="EMBL" id="AZEC01000002">
    <property type="protein sequence ID" value="KRL14158.1"/>
    <property type="molecule type" value="Genomic_DNA"/>
</dbReference>
<dbReference type="InterPro" id="IPR002656">
    <property type="entry name" value="Acyl_transf_3_dom"/>
</dbReference>
<proteinExistence type="predicted"/>
<evidence type="ECO:0000259" key="10">
    <source>
        <dbReference type="Pfam" id="PF01757"/>
    </source>
</evidence>
<dbReference type="AlphaFoldDB" id="A0A0R1N1N7"/>
<dbReference type="RefSeq" id="WP_157053665.1">
    <property type="nucleotide sequence ID" value="NZ_AZEC01000002.1"/>
</dbReference>
<organism evidence="11 12">
    <name type="scientific">Schleiferilactobacillus perolens DSM 12744</name>
    <dbReference type="NCBI Taxonomy" id="1423792"/>
    <lineage>
        <taxon>Bacteria</taxon>
        <taxon>Bacillati</taxon>
        <taxon>Bacillota</taxon>
        <taxon>Bacilli</taxon>
        <taxon>Lactobacillales</taxon>
        <taxon>Lactobacillaceae</taxon>
        <taxon>Schleiferilactobacillus</taxon>
    </lineage>
</organism>
<protein>
    <submittedName>
        <fullName evidence="11">Acyltransferase</fullName>
    </submittedName>
</protein>
<sequence>MQRAGQTKKRRFITGFSGLRTIGVLGVILYHLNPNIFRGGYLGVPIFLALAGYLIADQVMRELRSTGHFRLRRFYGRRLKKIYPTLIVMLFATSTYIVLFQRNLLANLHKIVAANLLNYYNWWQIFNGQSYFERFANNESPFTHMWTLSIENQFYIFGPLLIILLFHLFKNNRKWLFNTALLISVISGLLMAVLYQPHVDPSRLYYGTDTRLFSIFLGVALAFVWPTDRLRGKVGNRDRWTLDVAGLIGIAGMLWLIFTLDAQNSWTYRGGMFLFTLFTVLAIAVIAHPGADWNRIMSNPFFDWVGSRSYGLYVYQFPVMIFFESKFPDVANHPILYPVIEVVLIVAISEVSYRWIEKPIGQFDFRRIGEWFSDLFHGNTPQEWITRTVSAIVALIMVGGSVAVVQGAQTNPDAADKSELAQKIKANAKANDKRSKSQLAAIKKANEEKKKAAQNKSLSESLSKSQSAAEESRAKEHPVNQDLEKYGLTQVQLQRAQQLPITAFGDSVMIDGQPLLTRIFPKIYIQANVGQQMVNTIDSVKNLSAQGAMADVVLVGLGTNGPFTMDQLDQFMQAVGQNRRVYWINARVPTRQWQGQVNSTLADAAKRYANLHIIDWFAYANPHNDWFWNDQVHPNNTGSPYYATFVAKEVLNGEKNAQQAPEKK</sequence>
<dbReference type="PANTHER" id="PTHR23028">
    <property type="entry name" value="ACETYLTRANSFERASE"/>
    <property type="match status" value="1"/>
</dbReference>